<dbReference type="Pfam" id="PF11915">
    <property type="entry name" value="DUF3433"/>
    <property type="match status" value="1"/>
</dbReference>
<dbReference type="InterPro" id="IPR021840">
    <property type="entry name" value="DUF3433"/>
</dbReference>
<dbReference type="AlphaFoldDB" id="A0A395MRP1"/>
<dbReference type="PANTHER" id="PTHR37544:SF3">
    <property type="entry name" value="SPRAY"/>
    <property type="match status" value="1"/>
</dbReference>
<feature type="transmembrane region" description="Helical" evidence="1">
    <location>
        <begin position="80"/>
        <end position="100"/>
    </location>
</feature>
<name>A0A395MRP1_9HYPO</name>
<proteinExistence type="predicted"/>
<keyword evidence="3" id="KW-1185">Reference proteome</keyword>
<evidence type="ECO:0000313" key="3">
    <source>
        <dbReference type="Proteomes" id="UP000265631"/>
    </source>
</evidence>
<dbReference type="STRING" id="2594813.A0A395MRP1"/>
<accession>A0A395MRP1</accession>
<protein>
    <submittedName>
        <fullName evidence="2">Duf3433 domain-containing protein</fullName>
    </submittedName>
</protein>
<gene>
    <name evidence="2" type="ORF">FIE12Z_5314</name>
</gene>
<evidence type="ECO:0000256" key="1">
    <source>
        <dbReference type="SAM" id="Phobius"/>
    </source>
</evidence>
<feature type="transmembrane region" description="Helical" evidence="1">
    <location>
        <begin position="148"/>
        <end position="169"/>
    </location>
</feature>
<organism evidence="2 3">
    <name type="scientific">Fusarium flagelliforme</name>
    <dbReference type="NCBI Taxonomy" id="2675880"/>
    <lineage>
        <taxon>Eukaryota</taxon>
        <taxon>Fungi</taxon>
        <taxon>Dikarya</taxon>
        <taxon>Ascomycota</taxon>
        <taxon>Pezizomycotina</taxon>
        <taxon>Sordariomycetes</taxon>
        <taxon>Hypocreomycetidae</taxon>
        <taxon>Hypocreales</taxon>
        <taxon>Nectriaceae</taxon>
        <taxon>Fusarium</taxon>
        <taxon>Fusarium incarnatum-equiseti species complex</taxon>
    </lineage>
</organism>
<evidence type="ECO:0000313" key="2">
    <source>
        <dbReference type="EMBL" id="RFN50450.1"/>
    </source>
</evidence>
<feature type="transmembrane region" description="Helical" evidence="1">
    <location>
        <begin position="468"/>
        <end position="489"/>
    </location>
</feature>
<dbReference type="PROSITE" id="PS51257">
    <property type="entry name" value="PROKAR_LIPOPROTEIN"/>
    <property type="match status" value="1"/>
</dbReference>
<keyword evidence="1" id="KW-0472">Membrane</keyword>
<dbReference type="Proteomes" id="UP000265631">
    <property type="component" value="Unassembled WGS sequence"/>
</dbReference>
<keyword evidence="1" id="KW-1133">Transmembrane helix</keyword>
<feature type="transmembrane region" description="Helical" evidence="1">
    <location>
        <begin position="26"/>
        <end position="46"/>
    </location>
</feature>
<comment type="caution">
    <text evidence="2">The sequence shown here is derived from an EMBL/GenBank/DDBJ whole genome shotgun (WGS) entry which is preliminary data.</text>
</comment>
<dbReference type="PANTHER" id="PTHR37544">
    <property type="entry name" value="SPRAY-RELATED"/>
    <property type="match status" value="1"/>
</dbReference>
<dbReference type="EMBL" id="PXXK01000137">
    <property type="protein sequence ID" value="RFN50450.1"/>
    <property type="molecule type" value="Genomic_DNA"/>
</dbReference>
<reference evidence="2 3" key="1">
    <citation type="journal article" date="2018" name="PLoS Pathog.">
        <title>Evolution of structural diversity of trichothecenes, a family of toxins produced by plant pathogenic and entomopathogenic fungi.</title>
        <authorList>
            <person name="Proctor R.H."/>
            <person name="McCormick S.P."/>
            <person name="Kim H.S."/>
            <person name="Cardoza R.E."/>
            <person name="Stanley A.M."/>
            <person name="Lindo L."/>
            <person name="Kelly A."/>
            <person name="Brown D.W."/>
            <person name="Lee T."/>
            <person name="Vaughan M.M."/>
            <person name="Alexander N.J."/>
            <person name="Busman M."/>
            <person name="Gutierrez S."/>
        </authorList>
    </citation>
    <scope>NUCLEOTIDE SEQUENCE [LARGE SCALE GENOMIC DNA]</scope>
    <source>
        <strain evidence="2 3">NRRL 13405</strain>
    </source>
</reference>
<keyword evidence="1" id="KW-0812">Transmembrane</keyword>
<sequence>MTGKHQDPVAQSSYGWLSSCLRWPSLLIFTFLNLTLLTTVISLTIVSSTNDGFVTIPSRNASSPSPSSNSQILSISWDLGLLWTTLPSFVFSLFGAYWAWMTGAIAERQPYVELRKEGGSEPGSSIMLDYRVVASIWRWWGAFRRSHYMVGATTLMSVLLTYAIAPFAARLFAPEVVRMTKTSPIVYNEVFNNNNINATLDWRPVLDTVAATLIYQGNGIAWTDDERAFRPFYPKSNLVRGADISANTTAYSAYLDCVLVKDYTITSDGDSVDISGNDRGCSFKQSFGVNSSQSTYFKTTSKIDCSSKAHYSRLVFTAATYSSSASNNLNDLSVISCATGYRQVAGTLTVTPSSSAPIIGSFTKTGEADTGRPKLWRVFEQGILGPVSFNPQAKWSTSDMGSLILYYAQQLQPSKPLASEALMDAASKVFTAIYLNAVAIHGFDSLPEPETGTGTALIPTTRLFVVPWVAYIIIVFLMVILCSVVAIYIHLQRSPSIMTEEPEGLLSMAGILCNSELFTIAWNIRHDHAFDGSVLEMGRKRPEVMERKWGATQDVESDNWVVRSVQGAGMGVAESLLSR</sequence>